<keyword evidence="1" id="KW-0732">Signal</keyword>
<proteinExistence type="predicted"/>
<name>A0ABT6M0Z8_9ACTN</name>
<sequence length="148" mass="15609">MTLRKIVAVTLASLALTGAGLATSASAAPAAPTTQPGWPVVITVGQGRAACPQYFLCIWTGHNYTGSGRGYGGSVKHGDWTSWFNSETKGNWENNVHSAVNQTTIPVRFLDIHGVLGTPIGDLYPGYNVGDDWTGANKADGMVYPDDL</sequence>
<protein>
    <recommendedName>
        <fullName evidence="4">Peptidase inhibitor family I36 protein</fullName>
    </recommendedName>
</protein>
<dbReference type="Pfam" id="PF03995">
    <property type="entry name" value="Inhibitor_I36"/>
    <property type="match status" value="1"/>
</dbReference>
<evidence type="ECO:0008006" key="4">
    <source>
        <dbReference type="Google" id="ProtNLM"/>
    </source>
</evidence>
<gene>
    <name evidence="2" type="ORF">M2283_008983</name>
</gene>
<organism evidence="2 3">
    <name type="scientific">Streptomyces pseudovenezuelae</name>
    <dbReference type="NCBI Taxonomy" id="67350"/>
    <lineage>
        <taxon>Bacteria</taxon>
        <taxon>Bacillati</taxon>
        <taxon>Actinomycetota</taxon>
        <taxon>Actinomycetes</taxon>
        <taxon>Kitasatosporales</taxon>
        <taxon>Streptomycetaceae</taxon>
        <taxon>Streptomyces</taxon>
        <taxon>Streptomyces aurantiacus group</taxon>
    </lineage>
</organism>
<feature type="chain" id="PRO_5046548276" description="Peptidase inhibitor family I36 protein" evidence="1">
    <location>
        <begin position="28"/>
        <end position="148"/>
    </location>
</feature>
<feature type="signal peptide" evidence="1">
    <location>
        <begin position="1"/>
        <end position="27"/>
    </location>
</feature>
<keyword evidence="3" id="KW-1185">Reference proteome</keyword>
<reference evidence="2 3" key="1">
    <citation type="submission" date="2023-04" db="EMBL/GenBank/DDBJ databases">
        <title>Forest soil microbial communities from Buena Vista Peninsula, Colon Province, Panama.</title>
        <authorList>
            <person name="Bouskill N."/>
        </authorList>
    </citation>
    <scope>NUCLEOTIDE SEQUENCE [LARGE SCALE GENOMIC DNA]</scope>
    <source>
        <strain evidence="2 3">GGS1</strain>
    </source>
</reference>
<dbReference type="RefSeq" id="WP_280882338.1">
    <property type="nucleotide sequence ID" value="NZ_JARXVH010000024.1"/>
</dbReference>
<evidence type="ECO:0000256" key="1">
    <source>
        <dbReference type="SAM" id="SignalP"/>
    </source>
</evidence>
<evidence type="ECO:0000313" key="2">
    <source>
        <dbReference type="EMBL" id="MDH6221636.1"/>
    </source>
</evidence>
<evidence type="ECO:0000313" key="3">
    <source>
        <dbReference type="Proteomes" id="UP001160499"/>
    </source>
</evidence>
<accession>A0ABT6M0Z8</accession>
<dbReference type="Proteomes" id="UP001160499">
    <property type="component" value="Unassembled WGS sequence"/>
</dbReference>
<dbReference type="EMBL" id="JARXVH010000024">
    <property type="protein sequence ID" value="MDH6221636.1"/>
    <property type="molecule type" value="Genomic_DNA"/>
</dbReference>
<comment type="caution">
    <text evidence="2">The sequence shown here is derived from an EMBL/GenBank/DDBJ whole genome shotgun (WGS) entry which is preliminary data.</text>
</comment>